<comment type="caution">
    <text evidence="1">The sequence shown here is derived from an EMBL/GenBank/DDBJ whole genome shotgun (WGS) entry which is preliminary data.</text>
</comment>
<reference evidence="1 2" key="1">
    <citation type="submission" date="2024-02" db="EMBL/GenBank/DDBJ databases">
        <authorList>
            <person name="Chen Y."/>
            <person name="Shah S."/>
            <person name="Dougan E. K."/>
            <person name="Thang M."/>
            <person name="Chan C."/>
        </authorList>
    </citation>
    <scope>NUCLEOTIDE SEQUENCE [LARGE SCALE GENOMIC DNA]</scope>
</reference>
<dbReference type="EMBL" id="CAXAMM010041135">
    <property type="protein sequence ID" value="CAK9097556.1"/>
    <property type="molecule type" value="Genomic_DNA"/>
</dbReference>
<dbReference type="Proteomes" id="UP001642464">
    <property type="component" value="Unassembled WGS sequence"/>
</dbReference>
<keyword evidence="2" id="KW-1185">Reference proteome</keyword>
<accession>A0ABP0REC8</accession>
<sequence length="120" mass="13545">MPCNGSKDSAKAGWDASSSIRMRILFILFLEGICKKDIDIIDCTVQFEAEFASFRRASFAQLHTHDRGVPIFEQFGTPGLLSGDEVAKVKFHTKRYRDLQQKDLAEGTYEHLDLLFADAT</sequence>
<evidence type="ECO:0000313" key="1">
    <source>
        <dbReference type="EMBL" id="CAK9097556.1"/>
    </source>
</evidence>
<evidence type="ECO:0000313" key="2">
    <source>
        <dbReference type="Proteomes" id="UP001642464"/>
    </source>
</evidence>
<proteinExistence type="predicted"/>
<name>A0ABP0REC8_9DINO</name>
<feature type="non-terminal residue" evidence="1">
    <location>
        <position position="120"/>
    </location>
</feature>
<gene>
    <name evidence="1" type="ORF">SCF082_LOCUS45762</name>
</gene>
<protein>
    <submittedName>
        <fullName evidence="1">Uncharacterized protein</fullName>
    </submittedName>
</protein>
<organism evidence="1 2">
    <name type="scientific">Durusdinium trenchii</name>
    <dbReference type="NCBI Taxonomy" id="1381693"/>
    <lineage>
        <taxon>Eukaryota</taxon>
        <taxon>Sar</taxon>
        <taxon>Alveolata</taxon>
        <taxon>Dinophyceae</taxon>
        <taxon>Suessiales</taxon>
        <taxon>Symbiodiniaceae</taxon>
        <taxon>Durusdinium</taxon>
    </lineage>
</organism>